<evidence type="ECO:0000313" key="1">
    <source>
        <dbReference type="EMBL" id="SFB39632.1"/>
    </source>
</evidence>
<accession>A0A1I1AQ71</accession>
<dbReference type="STRING" id="84698.SAMN04488528_10426"/>
<dbReference type="Proteomes" id="UP000198619">
    <property type="component" value="Unassembled WGS sequence"/>
</dbReference>
<dbReference type="OrthoDB" id="2112057at2"/>
<dbReference type="AlphaFoldDB" id="A0A1I1AQ71"/>
<sequence>MKYYLVALIDDNSYKMLEPVQKNLCRKYRLSRNIPTLHIPLQVIDNPNLDKLDNILSDILKPYKRFKIEINDEIFFYDPIKTFNLKIESKGYIKRLSRLFYTSLKLNGFNVKMPINENEMFIYLTNFNNFNKDTNQSYNAKTFLNRNMDLLKIAKVDRIELWKSTNGRKDNIILSYPLKTF</sequence>
<dbReference type="SUPFAM" id="SSF55144">
    <property type="entry name" value="LigT-like"/>
    <property type="match status" value="1"/>
</dbReference>
<evidence type="ECO:0000313" key="2">
    <source>
        <dbReference type="Proteomes" id="UP000198619"/>
    </source>
</evidence>
<evidence type="ECO:0008006" key="3">
    <source>
        <dbReference type="Google" id="ProtNLM"/>
    </source>
</evidence>
<dbReference type="Gene3D" id="3.90.1140.10">
    <property type="entry name" value="Cyclic phosphodiesterase"/>
    <property type="match status" value="1"/>
</dbReference>
<name>A0A1I1AQ71_9CLOT</name>
<dbReference type="InterPro" id="IPR009097">
    <property type="entry name" value="Cyclic_Pdiesterase"/>
</dbReference>
<gene>
    <name evidence="1" type="ORF">SAMN04488528_10426</name>
</gene>
<keyword evidence="2" id="KW-1185">Reference proteome</keyword>
<dbReference type="EMBL" id="FOKI01000042">
    <property type="protein sequence ID" value="SFB39632.1"/>
    <property type="molecule type" value="Genomic_DNA"/>
</dbReference>
<organism evidence="1 2">
    <name type="scientific">Clostridium frigidicarnis</name>
    <dbReference type="NCBI Taxonomy" id="84698"/>
    <lineage>
        <taxon>Bacteria</taxon>
        <taxon>Bacillati</taxon>
        <taxon>Bacillota</taxon>
        <taxon>Clostridia</taxon>
        <taxon>Eubacteriales</taxon>
        <taxon>Clostridiaceae</taxon>
        <taxon>Clostridium</taxon>
    </lineage>
</organism>
<proteinExistence type="predicted"/>
<reference evidence="1 2" key="1">
    <citation type="submission" date="2016-10" db="EMBL/GenBank/DDBJ databases">
        <authorList>
            <person name="de Groot N.N."/>
        </authorList>
    </citation>
    <scope>NUCLEOTIDE SEQUENCE [LARGE SCALE GENOMIC DNA]</scope>
    <source>
        <strain evidence="1 2">DSM 12271</strain>
    </source>
</reference>
<dbReference type="RefSeq" id="WP_090042854.1">
    <property type="nucleotide sequence ID" value="NZ_FOKI01000042.1"/>
</dbReference>
<protein>
    <recommendedName>
        <fullName evidence="3">2'-5' RNA ligase</fullName>
    </recommendedName>
</protein>